<dbReference type="EMBL" id="JAOL01000179">
    <property type="protein sequence ID" value="EUA86171.1"/>
    <property type="molecule type" value="Genomic_DNA"/>
</dbReference>
<evidence type="ECO:0000313" key="1">
    <source>
        <dbReference type="EMBL" id="EUA86171.1"/>
    </source>
</evidence>
<organism evidence="1 2">
    <name type="scientific">Mycobacterium ulcerans str. Harvey</name>
    <dbReference type="NCBI Taxonomy" id="1299332"/>
    <lineage>
        <taxon>Bacteria</taxon>
        <taxon>Bacillati</taxon>
        <taxon>Actinomycetota</taxon>
        <taxon>Actinomycetes</taxon>
        <taxon>Mycobacteriales</taxon>
        <taxon>Mycobacteriaceae</taxon>
        <taxon>Mycobacterium</taxon>
        <taxon>Mycobacterium ulcerans group</taxon>
    </lineage>
</organism>
<reference evidence="1 2" key="1">
    <citation type="submission" date="2014-01" db="EMBL/GenBank/DDBJ databases">
        <authorList>
            <person name="Dobos K."/>
            <person name="Lenaerts A."/>
            <person name="Ordway D."/>
            <person name="DeGroote M.A."/>
            <person name="Parker T."/>
            <person name="Sizemore C."/>
            <person name="Tallon L.J."/>
            <person name="Sadzewicz L.K."/>
            <person name="Sengamalay N."/>
            <person name="Fraser C.M."/>
            <person name="Hine E."/>
            <person name="Shefchek K.A."/>
            <person name="Das S.P."/>
            <person name="Tettelin H."/>
        </authorList>
    </citation>
    <scope>NUCLEOTIDE SEQUENCE [LARGE SCALE GENOMIC DNA]</scope>
    <source>
        <strain evidence="1 2">Harvey</strain>
    </source>
</reference>
<proteinExistence type="predicted"/>
<gene>
    <name evidence="1" type="primary">corA</name>
    <name evidence="1" type="ORF">I551_7350</name>
</gene>
<comment type="caution">
    <text evidence="1">The sequence shown here is derived from an EMBL/GenBank/DDBJ whole genome shotgun (WGS) entry which is preliminary data.</text>
</comment>
<keyword evidence="2" id="KW-1185">Reference proteome</keyword>
<dbReference type="SUPFAM" id="SSF143865">
    <property type="entry name" value="CorA soluble domain-like"/>
    <property type="match status" value="1"/>
</dbReference>
<name>A0ABP3A9D0_MYCUL</name>
<sequence>MDADPEHLKLGPFVVMHAIADYVVDHYLSVTSLMETDIDSIEVVAFQPAANST</sequence>
<protein>
    <submittedName>
        <fullName evidence="1">Magnesium and cobalt transport transmembrane CorA domain protein</fullName>
    </submittedName>
</protein>
<keyword evidence="1" id="KW-0472">Membrane</keyword>
<keyword evidence="1" id="KW-0812">Transmembrane</keyword>
<dbReference type="Proteomes" id="UP000020681">
    <property type="component" value="Unassembled WGS sequence"/>
</dbReference>
<accession>A0ABP3A9D0</accession>
<dbReference type="InterPro" id="IPR045861">
    <property type="entry name" value="CorA_cytoplasmic_dom"/>
</dbReference>
<dbReference type="Gene3D" id="1.20.58.340">
    <property type="entry name" value="Magnesium transport protein CorA, transmembrane region"/>
    <property type="match status" value="1"/>
</dbReference>
<evidence type="ECO:0000313" key="2">
    <source>
        <dbReference type="Proteomes" id="UP000020681"/>
    </source>
</evidence>